<reference evidence="1 2" key="1">
    <citation type="submission" date="2017-09" db="EMBL/GenBank/DDBJ databases">
        <title>A multilocus sequence analysis scheme for characterization of bacteria in the genus Thioclava.</title>
        <authorList>
            <person name="Liu Y."/>
            <person name="Shao Z."/>
        </authorList>
    </citation>
    <scope>NUCLEOTIDE SEQUENCE [LARGE SCALE GENOMIC DNA]</scope>
    <source>
        <strain evidence="1 2">CAU 1312</strain>
    </source>
</reference>
<sequence>MKAAAPPQGTLFCPPGLAKKGNGCVPPGQLKHRYERGERIRGDYVVIRDPSRYRLEPGYEYWSSEGYVYRVDRETGKVLNFIGAAAALLE</sequence>
<organism evidence="1 2">
    <name type="scientific">Pseudothioclava arenosa</name>
    <dbReference type="NCBI Taxonomy" id="1795308"/>
    <lineage>
        <taxon>Bacteria</taxon>
        <taxon>Pseudomonadati</taxon>
        <taxon>Pseudomonadota</taxon>
        <taxon>Alphaproteobacteria</taxon>
        <taxon>Rhodobacterales</taxon>
        <taxon>Paracoccaceae</taxon>
        <taxon>Pseudothioclava</taxon>
    </lineage>
</organism>
<dbReference type="OrthoDB" id="7666115at2"/>
<evidence type="ECO:0000313" key="1">
    <source>
        <dbReference type="EMBL" id="PCD77742.1"/>
    </source>
</evidence>
<dbReference type="AlphaFoldDB" id="A0A2A4CU00"/>
<dbReference type="EMBL" id="NTJD01000002">
    <property type="protein sequence ID" value="PCD77742.1"/>
    <property type="molecule type" value="Genomic_DNA"/>
</dbReference>
<proteinExistence type="predicted"/>
<evidence type="ECO:0000313" key="2">
    <source>
        <dbReference type="Proteomes" id="UP000243507"/>
    </source>
</evidence>
<protein>
    <submittedName>
        <fullName evidence="1">Excinuclease ABC subunit A</fullName>
    </submittedName>
</protein>
<keyword evidence="2" id="KW-1185">Reference proteome</keyword>
<comment type="caution">
    <text evidence="1">The sequence shown here is derived from an EMBL/GenBank/DDBJ whole genome shotgun (WGS) entry which is preliminary data.</text>
</comment>
<name>A0A2A4CU00_9RHOB</name>
<gene>
    <name evidence="1" type="ORF">CLN94_04000</name>
</gene>
<accession>A0A2A4CU00</accession>
<dbReference type="Proteomes" id="UP000243507">
    <property type="component" value="Unassembled WGS sequence"/>
</dbReference>